<keyword evidence="1" id="KW-0812">Transmembrane</keyword>
<reference evidence="2" key="1">
    <citation type="submission" date="2021-04" db="EMBL/GenBank/DDBJ databases">
        <authorList>
            <person name="Hartkoorn R.C."/>
            <person name="Beaudoing E."/>
            <person name="Hot D."/>
        </authorList>
    </citation>
    <scope>NUCLEOTIDE SEQUENCE</scope>
    <source>
        <strain evidence="2">NRRL B-16292</strain>
    </source>
</reference>
<accession>A0ABY5W5S3</accession>
<evidence type="ECO:0000313" key="3">
    <source>
        <dbReference type="Proteomes" id="UP001059617"/>
    </source>
</evidence>
<keyword evidence="3" id="KW-1185">Reference proteome</keyword>
<protein>
    <submittedName>
        <fullName evidence="2">ABC transporter permease subunit</fullName>
    </submittedName>
</protein>
<feature type="transmembrane region" description="Helical" evidence="1">
    <location>
        <begin position="12"/>
        <end position="32"/>
    </location>
</feature>
<gene>
    <name evidence="2" type="ORF">Dfulv_14410</name>
</gene>
<dbReference type="RefSeq" id="WP_259863455.1">
    <property type="nucleotide sequence ID" value="NZ_BAAAST010000020.1"/>
</dbReference>
<name>A0ABY5W5S3_9ACTN</name>
<evidence type="ECO:0000256" key="1">
    <source>
        <dbReference type="SAM" id="Phobius"/>
    </source>
</evidence>
<feature type="transmembrane region" description="Helical" evidence="1">
    <location>
        <begin position="153"/>
        <end position="177"/>
    </location>
</feature>
<organism evidence="2 3">
    <name type="scientific">Dactylosporangium fulvum</name>
    <dbReference type="NCBI Taxonomy" id="53359"/>
    <lineage>
        <taxon>Bacteria</taxon>
        <taxon>Bacillati</taxon>
        <taxon>Actinomycetota</taxon>
        <taxon>Actinomycetes</taxon>
        <taxon>Micromonosporales</taxon>
        <taxon>Micromonosporaceae</taxon>
        <taxon>Dactylosporangium</taxon>
    </lineage>
</organism>
<sequence>MIWLTWRQLRTQLLVAAIGLAVLAAYLVYLGVRIRHDYTVDVVNCVPSDCDNTRRLFADRYVAPVSLLGLLLLALPGLIGAFWGAPLVARELETRTDLLVWNQSVTRGRWLAVKLVLVGAAAVAVTAALSLLLTWNASRYDQWAGDRFAALSFAARNVVPLGYAAFAFVLGVLVGLLVRRTVPAMAITLGVFAVLQIVVPMAIRSHILPPVTNTVQFTADAMQHARGFGINPDTGAGVHGYVMPGTWPMQSLSRVYNADGTPYTGTQARQCMTGDFGKDMECVERQNLHFSYTYQPGSRYWPFQWIELSAYTLLALLLAGYAFWWIRRRAG</sequence>
<keyword evidence="1" id="KW-0472">Membrane</keyword>
<proteinExistence type="predicted"/>
<dbReference type="EMBL" id="CP073720">
    <property type="protein sequence ID" value="UWP85353.1"/>
    <property type="molecule type" value="Genomic_DNA"/>
</dbReference>
<feature type="transmembrane region" description="Helical" evidence="1">
    <location>
        <begin position="184"/>
        <end position="203"/>
    </location>
</feature>
<feature type="transmembrane region" description="Helical" evidence="1">
    <location>
        <begin position="110"/>
        <end position="133"/>
    </location>
</feature>
<reference evidence="2" key="2">
    <citation type="submission" date="2022-09" db="EMBL/GenBank/DDBJ databases">
        <title>Biosynthetic gene clusters of Dactylosporangioum fulvum.</title>
        <authorList>
            <person name="Caradec T."/>
        </authorList>
    </citation>
    <scope>NUCLEOTIDE SEQUENCE</scope>
    <source>
        <strain evidence="2">NRRL B-16292</strain>
    </source>
</reference>
<dbReference type="Pfam" id="PF12679">
    <property type="entry name" value="ABC2_membrane_2"/>
    <property type="match status" value="1"/>
</dbReference>
<evidence type="ECO:0000313" key="2">
    <source>
        <dbReference type="EMBL" id="UWP85353.1"/>
    </source>
</evidence>
<dbReference type="Proteomes" id="UP001059617">
    <property type="component" value="Chromosome"/>
</dbReference>
<feature type="transmembrane region" description="Helical" evidence="1">
    <location>
        <begin position="61"/>
        <end position="89"/>
    </location>
</feature>
<feature type="transmembrane region" description="Helical" evidence="1">
    <location>
        <begin position="308"/>
        <end position="326"/>
    </location>
</feature>
<keyword evidence="1" id="KW-1133">Transmembrane helix</keyword>